<dbReference type="PANTHER" id="PTHR21580">
    <property type="entry name" value="SHIPPO-1-RELATED"/>
    <property type="match status" value="1"/>
</dbReference>
<comment type="caution">
    <text evidence="1">The sequence shown here is derived from an EMBL/GenBank/DDBJ whole genome shotgun (WGS) entry which is preliminary data.</text>
</comment>
<dbReference type="AlphaFoldDB" id="A0A8J1XUD3"/>
<name>A0A8J1XUD3_OWEFU</name>
<dbReference type="Pfam" id="PF07004">
    <property type="entry name" value="SHIPPO-rpt"/>
    <property type="match status" value="4"/>
</dbReference>
<dbReference type="PANTHER" id="PTHR21580:SF57">
    <property type="entry name" value="OUTER DENSE FIBER OF SPERM TAILS 3-LIKE 2-RELATED"/>
    <property type="match status" value="1"/>
</dbReference>
<gene>
    <name evidence="1" type="ORF">OFUS_LOCUS21075</name>
</gene>
<evidence type="ECO:0000313" key="1">
    <source>
        <dbReference type="EMBL" id="CAH1796692.1"/>
    </source>
</evidence>
<dbReference type="GO" id="GO:0005856">
    <property type="term" value="C:cytoskeleton"/>
    <property type="evidence" value="ECO:0007669"/>
    <property type="project" value="TreeGrafter"/>
</dbReference>
<evidence type="ECO:0000313" key="2">
    <source>
        <dbReference type="Proteomes" id="UP000749559"/>
    </source>
</evidence>
<protein>
    <submittedName>
        <fullName evidence="1">Uncharacterized protein</fullName>
    </submittedName>
</protein>
<sequence>MEPEDVDENKEIIISARERGPGPGRYALPSTCGDEAHDATKHKKPSYSFGRRFKLSSFICSPGPCYSINPHITRNGRDGTPVYSMLSRQKEINEFKTPAPGCYHPEKVHPPGERHSCKYSMGFRTRCRKRDLNPASNVYALPPVMGSTQANKQSYPSWSMTGRSHARNFAEDLAKTPGPGQYNAVQPNVMRNQAPRYSLLGRNHMPGDGTVKPGPGAHRPEVVDLNKPAAPKHSLGIRHSEFVTPLIMECKD</sequence>
<dbReference type="InterPro" id="IPR051291">
    <property type="entry name" value="CIMAP"/>
</dbReference>
<proteinExistence type="predicted"/>
<dbReference type="Proteomes" id="UP000749559">
    <property type="component" value="Unassembled WGS sequence"/>
</dbReference>
<dbReference type="EMBL" id="CAIIXF020000010">
    <property type="protein sequence ID" value="CAH1796692.1"/>
    <property type="molecule type" value="Genomic_DNA"/>
</dbReference>
<dbReference type="InterPro" id="IPR010736">
    <property type="entry name" value="SHIPPO-rpt"/>
</dbReference>
<dbReference type="OrthoDB" id="429991at2759"/>
<keyword evidence="2" id="KW-1185">Reference proteome</keyword>
<reference evidence="1" key="1">
    <citation type="submission" date="2022-03" db="EMBL/GenBank/DDBJ databases">
        <authorList>
            <person name="Martin C."/>
        </authorList>
    </citation>
    <scope>NUCLEOTIDE SEQUENCE</scope>
</reference>
<accession>A0A8J1XUD3</accession>
<organism evidence="1 2">
    <name type="scientific">Owenia fusiformis</name>
    <name type="common">Polychaete worm</name>
    <dbReference type="NCBI Taxonomy" id="6347"/>
    <lineage>
        <taxon>Eukaryota</taxon>
        <taxon>Metazoa</taxon>
        <taxon>Spiralia</taxon>
        <taxon>Lophotrochozoa</taxon>
        <taxon>Annelida</taxon>
        <taxon>Polychaeta</taxon>
        <taxon>Sedentaria</taxon>
        <taxon>Canalipalpata</taxon>
        <taxon>Sabellida</taxon>
        <taxon>Oweniida</taxon>
        <taxon>Oweniidae</taxon>
        <taxon>Owenia</taxon>
    </lineage>
</organism>